<feature type="compositionally biased region" description="Low complexity" evidence="1">
    <location>
        <begin position="76"/>
        <end position="129"/>
    </location>
</feature>
<reference evidence="2 3" key="1">
    <citation type="submission" date="2019-06" db="EMBL/GenBank/DDBJ databases">
        <title>Sequencing the genomes of 1000 actinobacteria strains.</title>
        <authorList>
            <person name="Klenk H.-P."/>
        </authorList>
    </citation>
    <scope>NUCLEOTIDE SEQUENCE [LARGE SCALE GENOMIC DNA]</scope>
    <source>
        <strain evidence="2 3">DSM 26477</strain>
    </source>
</reference>
<evidence type="ECO:0008006" key="4">
    <source>
        <dbReference type="Google" id="ProtNLM"/>
    </source>
</evidence>
<dbReference type="EMBL" id="VFOM01000006">
    <property type="protein sequence ID" value="TQL40370.1"/>
    <property type="molecule type" value="Genomic_DNA"/>
</dbReference>
<proteinExistence type="predicted"/>
<protein>
    <recommendedName>
        <fullName evidence="4">YtxH domain-containing protein</fullName>
    </recommendedName>
</protein>
<organism evidence="2 3">
    <name type="scientific">Homoserinimonas aerilata</name>
    <dbReference type="NCBI Taxonomy" id="1162970"/>
    <lineage>
        <taxon>Bacteria</taxon>
        <taxon>Bacillati</taxon>
        <taxon>Actinomycetota</taxon>
        <taxon>Actinomycetes</taxon>
        <taxon>Micrococcales</taxon>
        <taxon>Microbacteriaceae</taxon>
        <taxon>Homoserinimonas</taxon>
    </lineage>
</organism>
<accession>A0A542XX14</accession>
<name>A0A542XX14_9MICO</name>
<feature type="region of interest" description="Disordered" evidence="1">
    <location>
        <begin position="74"/>
        <end position="129"/>
    </location>
</feature>
<dbReference type="Proteomes" id="UP000317998">
    <property type="component" value="Unassembled WGS sequence"/>
</dbReference>
<dbReference type="OrthoDB" id="5125216at2"/>
<evidence type="ECO:0000256" key="1">
    <source>
        <dbReference type="SAM" id="MobiDB-lite"/>
    </source>
</evidence>
<keyword evidence="3" id="KW-1185">Reference proteome</keyword>
<evidence type="ECO:0000313" key="2">
    <source>
        <dbReference type="EMBL" id="TQL40370.1"/>
    </source>
</evidence>
<gene>
    <name evidence="2" type="ORF">FB562_2704</name>
</gene>
<comment type="caution">
    <text evidence="2">The sequence shown here is derived from an EMBL/GenBank/DDBJ whole genome shotgun (WGS) entry which is preliminary data.</text>
</comment>
<evidence type="ECO:0000313" key="3">
    <source>
        <dbReference type="Proteomes" id="UP000317998"/>
    </source>
</evidence>
<dbReference type="AlphaFoldDB" id="A0A542XX14"/>
<sequence>MRGKILILTGVAVGYVLGARAGRERYEQIKRFTGKLWNDPRVQHQVERVEDYAKDKAPEVAEFIADNAKRVVRQVSGTAGSSSKASTSKASTARTGASKTSASKTTASKSSASRSGASKSGSTSSTSSK</sequence>